<dbReference type="EMBL" id="JADIMV010000088">
    <property type="protein sequence ID" value="MBO8440046.1"/>
    <property type="molecule type" value="Genomic_DNA"/>
</dbReference>
<dbReference type="SUPFAM" id="SSF109604">
    <property type="entry name" value="HD-domain/PDEase-like"/>
    <property type="match status" value="1"/>
</dbReference>
<feature type="transmembrane region" description="Helical" evidence="1">
    <location>
        <begin position="12"/>
        <end position="30"/>
    </location>
</feature>
<dbReference type="SMART" id="SM00471">
    <property type="entry name" value="HDc"/>
    <property type="match status" value="1"/>
</dbReference>
<evidence type="ECO:0000313" key="3">
    <source>
        <dbReference type="EMBL" id="MBO8440046.1"/>
    </source>
</evidence>
<accession>A0A940DKD6</accession>
<evidence type="ECO:0000256" key="1">
    <source>
        <dbReference type="SAM" id="Phobius"/>
    </source>
</evidence>
<dbReference type="Pfam" id="PF01966">
    <property type="entry name" value="HD"/>
    <property type="match status" value="1"/>
</dbReference>
<dbReference type="Proteomes" id="UP000712007">
    <property type="component" value="Unassembled WGS sequence"/>
</dbReference>
<name>A0A940DKD6_9BACT</name>
<reference evidence="3" key="2">
    <citation type="journal article" date="2021" name="PeerJ">
        <title>Extensive microbial diversity within the chicken gut microbiome revealed by metagenomics and culture.</title>
        <authorList>
            <person name="Gilroy R."/>
            <person name="Ravi A."/>
            <person name="Getino M."/>
            <person name="Pursley I."/>
            <person name="Horton D.L."/>
            <person name="Alikhan N.F."/>
            <person name="Baker D."/>
            <person name="Gharbi K."/>
            <person name="Hall N."/>
            <person name="Watson M."/>
            <person name="Adriaenssens E.M."/>
            <person name="Foster-Nyarko E."/>
            <person name="Jarju S."/>
            <person name="Secka A."/>
            <person name="Antonio M."/>
            <person name="Oren A."/>
            <person name="Chaudhuri R.R."/>
            <person name="La Ragione R."/>
            <person name="Hildebrand F."/>
            <person name="Pallen M.J."/>
        </authorList>
    </citation>
    <scope>NUCLEOTIDE SEQUENCE</scope>
    <source>
        <strain evidence="3">3924</strain>
    </source>
</reference>
<gene>
    <name evidence="3" type="ORF">IAC51_05285</name>
</gene>
<dbReference type="NCBIfam" id="TIGR00277">
    <property type="entry name" value="HDIG"/>
    <property type="match status" value="1"/>
</dbReference>
<dbReference type="InterPro" id="IPR011624">
    <property type="entry name" value="Metal-dep_PHydrolase_7TM_extra"/>
</dbReference>
<organism evidence="3 4">
    <name type="scientific">Candidatus Aphodosoma intestinipullorum</name>
    <dbReference type="NCBI Taxonomy" id="2840674"/>
    <lineage>
        <taxon>Bacteria</taxon>
        <taxon>Pseudomonadati</taxon>
        <taxon>Bacteroidota</taxon>
        <taxon>Bacteroidia</taxon>
        <taxon>Bacteroidales</taxon>
        <taxon>Candidatus Aphodosoma</taxon>
    </lineage>
</organism>
<feature type="domain" description="HD/PDEase" evidence="2">
    <location>
        <begin position="471"/>
        <end position="628"/>
    </location>
</feature>
<feature type="transmembrane region" description="Helical" evidence="1">
    <location>
        <begin position="344"/>
        <end position="367"/>
    </location>
</feature>
<proteinExistence type="predicted"/>
<dbReference type="PANTHER" id="PTHR36442:SF1">
    <property type="entry name" value="CYCLIC-DI-AMP PHOSPHODIESTERASE PGPH"/>
    <property type="match status" value="1"/>
</dbReference>
<keyword evidence="1" id="KW-0472">Membrane</keyword>
<dbReference type="InterPro" id="IPR003607">
    <property type="entry name" value="HD/PDEase_dom"/>
</dbReference>
<dbReference type="InterPro" id="IPR006675">
    <property type="entry name" value="HDIG_dom"/>
</dbReference>
<dbReference type="InterPro" id="IPR052722">
    <property type="entry name" value="PgpH_phosphodiesterase"/>
</dbReference>
<dbReference type="InterPro" id="IPR006674">
    <property type="entry name" value="HD_domain"/>
</dbReference>
<sequence length="702" mass="79584">MKNPFNERRWKLALQVLLFVAAAGVTYYLVPHREKTDRHFEIGRPWEYELLTAPMDFPIYKLDEELKAERDSAMRDFAPYLVMDQSVGREMRTRVSRIAAKGRDERRAQEYLEGCLRKIYASGVIPLEAHKTMSEWKVKGVSVIGDDKIAREEPFANLFTIRSAYDYIMSGCENEGKIDAKALKKLSPEDYLKENVTVDTAKTEKAKAELMDQISPTQGVVQRGEKIIDRGEVVDRQTYKILRSLEILSEMEGKTETGGVSWHVVVGELLVIVVMYLLLASYFYLFRPKVFYSFRSLLFMLLMMVAVLAVASAVVRHTTLSIYIVPFAILPLVVRVFFDSRTALFLHLIMVLLASVMVSAPFDFMLLQIAAGMTAVSSLKDMNARSQLVRSAALIFLSYVAVFTGLEFMKGTSVEEFPWLVYVTFFLSAAMLLFAYGLIYICEKAFGFLSSVTLVELSNVNNSILMDFSEKAPGTFQHVLQVSNLAVEVAKKLDANALLVRTGALYHDIGKLFNPMLFTENQTGGINPLSEMPYEQAAQLVINHVVAGVKMAEKAGLPEQIIDFVRTHHGKTKTKYFYNSYKNKYPDKEVDESLFTYPGPLPQSVETAIVMMADVVEATSRSLPDHKEETIDRMVENLINGLIADGQFKDAPISFRDVETAKAVFKDKLKNIYHSRISYPELKKKEERKKLFTVTNKKEDEE</sequence>
<dbReference type="Pfam" id="PF07697">
    <property type="entry name" value="7TMR-HDED"/>
    <property type="match status" value="1"/>
</dbReference>
<protein>
    <submittedName>
        <fullName evidence="3">HDIG domain-containing protein</fullName>
    </submittedName>
</protein>
<evidence type="ECO:0000259" key="2">
    <source>
        <dbReference type="SMART" id="SM00471"/>
    </source>
</evidence>
<evidence type="ECO:0000313" key="4">
    <source>
        <dbReference type="Proteomes" id="UP000712007"/>
    </source>
</evidence>
<keyword evidence="1" id="KW-1133">Transmembrane helix</keyword>
<feature type="transmembrane region" description="Helical" evidence="1">
    <location>
        <begin position="420"/>
        <end position="441"/>
    </location>
</feature>
<keyword evidence="1" id="KW-0812">Transmembrane</keyword>
<feature type="transmembrane region" description="Helical" evidence="1">
    <location>
        <begin position="320"/>
        <end position="338"/>
    </location>
</feature>
<dbReference type="Gene3D" id="1.10.3210.10">
    <property type="entry name" value="Hypothetical protein af1432"/>
    <property type="match status" value="1"/>
</dbReference>
<dbReference type="PANTHER" id="PTHR36442">
    <property type="entry name" value="CYCLIC-DI-AMP PHOSPHODIESTERASE PGPH"/>
    <property type="match status" value="1"/>
</dbReference>
<feature type="transmembrane region" description="Helical" evidence="1">
    <location>
        <begin position="260"/>
        <end position="285"/>
    </location>
</feature>
<dbReference type="InterPro" id="IPR011621">
    <property type="entry name" value="Metal-dep_PHydrolase_7TM_intra"/>
</dbReference>
<feature type="transmembrane region" description="Helical" evidence="1">
    <location>
        <begin position="388"/>
        <end position="408"/>
    </location>
</feature>
<dbReference type="CDD" id="cd00077">
    <property type="entry name" value="HDc"/>
    <property type="match status" value="1"/>
</dbReference>
<feature type="transmembrane region" description="Helical" evidence="1">
    <location>
        <begin position="297"/>
        <end position="315"/>
    </location>
</feature>
<comment type="caution">
    <text evidence="3">The sequence shown here is derived from an EMBL/GenBank/DDBJ whole genome shotgun (WGS) entry which is preliminary data.</text>
</comment>
<dbReference type="Pfam" id="PF07698">
    <property type="entry name" value="7TM-7TMR_HD"/>
    <property type="match status" value="1"/>
</dbReference>
<reference evidence="3" key="1">
    <citation type="submission" date="2020-10" db="EMBL/GenBank/DDBJ databases">
        <authorList>
            <person name="Gilroy R."/>
        </authorList>
    </citation>
    <scope>NUCLEOTIDE SEQUENCE</scope>
    <source>
        <strain evidence="3">3924</strain>
    </source>
</reference>
<dbReference type="AlphaFoldDB" id="A0A940DKD6"/>